<dbReference type="AlphaFoldDB" id="A0A4Y7L185"/>
<dbReference type="OMA" id="ECILENQ"/>
<sequence>MCDSAPSPPITYPAIKTPKLALITRPSIISTTLILQTKCHKNLRKSLNFHTCNISKSVVTKVSSESSDDYQSFDELGFEENPKKGSDEKVDASSIDFLELEKEKMESVRSSVSAENEEILKVEDLDSGGSKSEELGKVGLRSGRQLMRRSNMIAKQVIGIESAISLGFVSQLWVDTTSWVVLVVEARPSLLSGEIERFYLEEVCQVGDVILVEDESVMENGLQMIGLETLVGYNVITESRRSIGKVRGYTFNINSGSLELLELDSFGISVIPSSLVSTYALFVEDVIEVMSDTVVVHEEAASRLQRLTKGFWDTPNVETYNDEFDEFSDYERRPARSDSIRSNRKSLRNKRSPSRRRPPEDELDLPMDYL</sequence>
<evidence type="ECO:0000313" key="3">
    <source>
        <dbReference type="Proteomes" id="UP000316621"/>
    </source>
</evidence>
<dbReference type="SUPFAM" id="SSF50346">
    <property type="entry name" value="PRC-barrel domain"/>
    <property type="match status" value="1"/>
</dbReference>
<feature type="compositionally biased region" description="Basic and acidic residues" evidence="1">
    <location>
        <begin position="331"/>
        <end position="341"/>
    </location>
</feature>
<dbReference type="PANTHER" id="PTHR36740:SF1">
    <property type="entry name" value="PRC-BARREL DOMAIN-CONTAINING PROTEIN"/>
    <property type="match status" value="1"/>
</dbReference>
<feature type="compositionally biased region" description="Basic residues" evidence="1">
    <location>
        <begin position="342"/>
        <end position="356"/>
    </location>
</feature>
<dbReference type="PANTHER" id="PTHR36740">
    <property type="entry name" value="PRC DOMAIN-CONTAINING PROTEIN"/>
    <property type="match status" value="1"/>
</dbReference>
<dbReference type="OrthoDB" id="539916at2759"/>
<feature type="region of interest" description="Disordered" evidence="1">
    <location>
        <begin position="331"/>
        <end position="370"/>
    </location>
</feature>
<dbReference type="STRING" id="3469.A0A4Y7L185"/>
<reference evidence="2 3" key="1">
    <citation type="journal article" date="2018" name="Science">
        <title>The opium poppy genome and morphinan production.</title>
        <authorList>
            <person name="Guo L."/>
            <person name="Winzer T."/>
            <person name="Yang X."/>
            <person name="Li Y."/>
            <person name="Ning Z."/>
            <person name="He Z."/>
            <person name="Teodor R."/>
            <person name="Lu Y."/>
            <person name="Bowser T.A."/>
            <person name="Graham I.A."/>
            <person name="Ye K."/>
        </authorList>
    </citation>
    <scope>NUCLEOTIDE SEQUENCE [LARGE SCALE GENOMIC DNA]</scope>
    <source>
        <strain evidence="3">cv. HN1</strain>
        <tissue evidence="2">Leaves</tissue>
    </source>
</reference>
<name>A0A4Y7L185_PAPSO</name>
<evidence type="ECO:0008006" key="4">
    <source>
        <dbReference type="Google" id="ProtNLM"/>
    </source>
</evidence>
<feature type="region of interest" description="Disordered" evidence="1">
    <location>
        <begin position="71"/>
        <end position="90"/>
    </location>
</feature>
<dbReference type="Gramene" id="RZC77955">
    <property type="protein sequence ID" value="RZC77955"/>
    <property type="gene ID" value="C5167_002178"/>
</dbReference>
<evidence type="ECO:0000256" key="1">
    <source>
        <dbReference type="SAM" id="MobiDB-lite"/>
    </source>
</evidence>
<dbReference type="EMBL" id="CM010723">
    <property type="protein sequence ID" value="RZC77955.1"/>
    <property type="molecule type" value="Genomic_DNA"/>
</dbReference>
<feature type="compositionally biased region" description="Acidic residues" evidence="1">
    <location>
        <begin position="361"/>
        <end position="370"/>
    </location>
</feature>
<protein>
    <recommendedName>
        <fullName evidence="4">PRC-barrel domain-containing protein</fullName>
    </recommendedName>
</protein>
<gene>
    <name evidence="2" type="ORF">C5167_002178</name>
</gene>
<accession>A0A4Y7L185</accession>
<feature type="compositionally biased region" description="Basic and acidic residues" evidence="1">
    <location>
        <begin position="80"/>
        <end position="90"/>
    </location>
</feature>
<proteinExistence type="predicted"/>
<evidence type="ECO:0000313" key="2">
    <source>
        <dbReference type="EMBL" id="RZC77955.1"/>
    </source>
</evidence>
<organism evidence="2 3">
    <name type="scientific">Papaver somniferum</name>
    <name type="common">Opium poppy</name>
    <dbReference type="NCBI Taxonomy" id="3469"/>
    <lineage>
        <taxon>Eukaryota</taxon>
        <taxon>Viridiplantae</taxon>
        <taxon>Streptophyta</taxon>
        <taxon>Embryophyta</taxon>
        <taxon>Tracheophyta</taxon>
        <taxon>Spermatophyta</taxon>
        <taxon>Magnoliopsida</taxon>
        <taxon>Ranunculales</taxon>
        <taxon>Papaveraceae</taxon>
        <taxon>Papaveroideae</taxon>
        <taxon>Papaver</taxon>
    </lineage>
</organism>
<dbReference type="Proteomes" id="UP000316621">
    <property type="component" value="Chromosome 9"/>
</dbReference>
<keyword evidence="3" id="KW-1185">Reference proteome</keyword>
<dbReference type="InterPro" id="IPR011033">
    <property type="entry name" value="PRC_barrel-like_sf"/>
</dbReference>